<dbReference type="AlphaFoldDB" id="A0A4C1VGQ1"/>
<evidence type="ECO:0000313" key="2">
    <source>
        <dbReference type="EMBL" id="GBP37184.1"/>
    </source>
</evidence>
<dbReference type="Proteomes" id="UP000299102">
    <property type="component" value="Unassembled WGS sequence"/>
</dbReference>
<organism evidence="2 3">
    <name type="scientific">Eumeta variegata</name>
    <name type="common">Bagworm moth</name>
    <name type="synonym">Eumeta japonica</name>
    <dbReference type="NCBI Taxonomy" id="151549"/>
    <lineage>
        <taxon>Eukaryota</taxon>
        <taxon>Metazoa</taxon>
        <taxon>Ecdysozoa</taxon>
        <taxon>Arthropoda</taxon>
        <taxon>Hexapoda</taxon>
        <taxon>Insecta</taxon>
        <taxon>Pterygota</taxon>
        <taxon>Neoptera</taxon>
        <taxon>Endopterygota</taxon>
        <taxon>Lepidoptera</taxon>
        <taxon>Glossata</taxon>
        <taxon>Ditrysia</taxon>
        <taxon>Tineoidea</taxon>
        <taxon>Psychidae</taxon>
        <taxon>Oiketicinae</taxon>
        <taxon>Eumeta</taxon>
    </lineage>
</organism>
<sequence length="79" mass="9001">MQLEKPLRKEPKQNMQFHMISQGGAEKGYINSVSRRRLRLRNVTEFRARPTPAATSPGAAGRGDVSDRLIGRRRALIHY</sequence>
<accession>A0A4C1VGQ1</accession>
<feature type="compositionally biased region" description="Low complexity" evidence="1">
    <location>
        <begin position="49"/>
        <end position="63"/>
    </location>
</feature>
<protein>
    <submittedName>
        <fullName evidence="2">Uncharacterized protein</fullName>
    </submittedName>
</protein>
<proteinExistence type="predicted"/>
<evidence type="ECO:0000256" key="1">
    <source>
        <dbReference type="SAM" id="MobiDB-lite"/>
    </source>
</evidence>
<reference evidence="2 3" key="1">
    <citation type="journal article" date="2019" name="Commun. Biol.">
        <title>The bagworm genome reveals a unique fibroin gene that provides high tensile strength.</title>
        <authorList>
            <person name="Kono N."/>
            <person name="Nakamura H."/>
            <person name="Ohtoshi R."/>
            <person name="Tomita M."/>
            <person name="Numata K."/>
            <person name="Arakawa K."/>
        </authorList>
    </citation>
    <scope>NUCLEOTIDE SEQUENCE [LARGE SCALE GENOMIC DNA]</scope>
</reference>
<comment type="caution">
    <text evidence="2">The sequence shown here is derived from an EMBL/GenBank/DDBJ whole genome shotgun (WGS) entry which is preliminary data.</text>
</comment>
<dbReference type="EMBL" id="BGZK01000330">
    <property type="protein sequence ID" value="GBP37184.1"/>
    <property type="molecule type" value="Genomic_DNA"/>
</dbReference>
<feature type="region of interest" description="Disordered" evidence="1">
    <location>
        <begin position="46"/>
        <end position="66"/>
    </location>
</feature>
<evidence type="ECO:0000313" key="3">
    <source>
        <dbReference type="Proteomes" id="UP000299102"/>
    </source>
</evidence>
<keyword evidence="3" id="KW-1185">Reference proteome</keyword>
<name>A0A4C1VGQ1_EUMVA</name>
<gene>
    <name evidence="2" type="ORF">EVAR_31115_1</name>
</gene>